<gene>
    <name evidence="2" type="ORF">CIPAW_06G023000</name>
</gene>
<dbReference type="InterPro" id="IPR026960">
    <property type="entry name" value="RVT-Znf"/>
</dbReference>
<evidence type="ECO:0000313" key="2">
    <source>
        <dbReference type="EMBL" id="KAG6650161.1"/>
    </source>
</evidence>
<proteinExistence type="predicted"/>
<dbReference type="PANTHER" id="PTHR33116">
    <property type="entry name" value="REVERSE TRANSCRIPTASE ZINC-BINDING DOMAIN-CONTAINING PROTEIN-RELATED-RELATED"/>
    <property type="match status" value="1"/>
</dbReference>
<organism evidence="2 3">
    <name type="scientific">Carya illinoinensis</name>
    <name type="common">Pecan</name>
    <dbReference type="NCBI Taxonomy" id="32201"/>
    <lineage>
        <taxon>Eukaryota</taxon>
        <taxon>Viridiplantae</taxon>
        <taxon>Streptophyta</taxon>
        <taxon>Embryophyta</taxon>
        <taxon>Tracheophyta</taxon>
        <taxon>Spermatophyta</taxon>
        <taxon>Magnoliopsida</taxon>
        <taxon>eudicotyledons</taxon>
        <taxon>Gunneridae</taxon>
        <taxon>Pentapetalae</taxon>
        <taxon>rosids</taxon>
        <taxon>fabids</taxon>
        <taxon>Fagales</taxon>
        <taxon>Juglandaceae</taxon>
        <taxon>Carya</taxon>
    </lineage>
</organism>
<dbReference type="PANTHER" id="PTHR33116:SF86">
    <property type="entry name" value="REVERSE TRANSCRIPTASE DOMAIN-CONTAINING PROTEIN"/>
    <property type="match status" value="1"/>
</dbReference>
<keyword evidence="3" id="KW-1185">Reference proteome</keyword>
<dbReference type="AlphaFoldDB" id="A0A8T1Q6Y3"/>
<dbReference type="Proteomes" id="UP000811609">
    <property type="component" value="Chromosome 6"/>
</dbReference>
<feature type="domain" description="Reverse transcriptase zinc-binding" evidence="1">
    <location>
        <begin position="171"/>
        <end position="263"/>
    </location>
</feature>
<name>A0A8T1Q6Y3_CARIL</name>
<sequence>MGRSKAEGGLGFREFDNFNNALLAKQCWRVMTMPQSIVAVVLKEKYFRKVDLFKAPLGQRPSLIWRSLWGSLDLLREGLVWRVGNGHDIRIWGDKWIPRLSSFSIQSPVKGMDAAARVKDLIEEGGGIWKEDLVKSIFNEEDACLICSLPTSRTSLPDKQIWAFTNNGILSVKSAYHLDMCRKRNIKGEMSRREKEGWKVLWRMRVPGVVKMFMWKALLDCLPTRVNLVKRKIAAKSNYPLCGKEEESVSHVLWSCVSANDVWAGRDSPVQKWSSSGEDLFEVWDRMVRRLSMKEMEVVVSVMKQLWLRRNKFVFENQFVNPRIVSKQGLASLEYFQKANEEQAERLQGEM</sequence>
<evidence type="ECO:0000313" key="3">
    <source>
        <dbReference type="Proteomes" id="UP000811609"/>
    </source>
</evidence>
<protein>
    <recommendedName>
        <fullName evidence="1">Reverse transcriptase zinc-binding domain-containing protein</fullName>
    </recommendedName>
</protein>
<accession>A0A8T1Q6Y3</accession>
<comment type="caution">
    <text evidence="2">The sequence shown here is derived from an EMBL/GenBank/DDBJ whole genome shotgun (WGS) entry which is preliminary data.</text>
</comment>
<reference evidence="2" key="1">
    <citation type="submission" date="2020-12" db="EMBL/GenBank/DDBJ databases">
        <title>WGS assembly of Carya illinoinensis cv. Pawnee.</title>
        <authorList>
            <person name="Platts A."/>
            <person name="Shu S."/>
            <person name="Wright S."/>
            <person name="Barry K."/>
            <person name="Edger P."/>
            <person name="Pires J.C."/>
            <person name="Schmutz J."/>
        </authorList>
    </citation>
    <scope>NUCLEOTIDE SEQUENCE</scope>
    <source>
        <tissue evidence="2">Leaf</tissue>
    </source>
</reference>
<dbReference type="EMBL" id="CM031814">
    <property type="protein sequence ID" value="KAG6650161.1"/>
    <property type="molecule type" value="Genomic_DNA"/>
</dbReference>
<dbReference type="Pfam" id="PF13966">
    <property type="entry name" value="zf-RVT"/>
    <property type="match status" value="1"/>
</dbReference>
<evidence type="ECO:0000259" key="1">
    <source>
        <dbReference type="Pfam" id="PF13966"/>
    </source>
</evidence>